<dbReference type="InterPro" id="IPR007554">
    <property type="entry name" value="Glycerophosphate_synth"/>
</dbReference>
<comment type="subcellular location">
    <subcellularLocation>
        <location evidence="1">Cell membrane</location>
        <topology evidence="1">Peripheral membrane protein</topology>
    </subcellularLocation>
</comment>
<comment type="caution">
    <text evidence="8">The sequence shown here is derived from an EMBL/GenBank/DDBJ whole genome shotgun (WGS) entry which is preliminary data.</text>
</comment>
<gene>
    <name evidence="8" type="ORF">GCM10022207_26200</name>
</gene>
<dbReference type="InterPro" id="IPR051612">
    <property type="entry name" value="Teichoic_Acid_Biosynth"/>
</dbReference>
<evidence type="ECO:0000256" key="1">
    <source>
        <dbReference type="ARBA" id="ARBA00004202"/>
    </source>
</evidence>
<dbReference type="PANTHER" id="PTHR37316">
    <property type="entry name" value="TEICHOIC ACID GLYCEROL-PHOSPHATE PRIMASE"/>
    <property type="match status" value="1"/>
</dbReference>
<dbReference type="InterPro" id="IPR043148">
    <property type="entry name" value="TagF_C"/>
</dbReference>
<evidence type="ECO:0000256" key="4">
    <source>
        <dbReference type="ARBA" id="ARBA00022679"/>
    </source>
</evidence>
<feature type="domain" description="Glycosyltransferase 2-like" evidence="7">
    <location>
        <begin position="16"/>
        <end position="159"/>
    </location>
</feature>
<dbReference type="Gene3D" id="3.90.550.10">
    <property type="entry name" value="Spore Coat Polysaccharide Biosynthesis Protein SpsA, Chain A"/>
    <property type="match status" value="1"/>
</dbReference>
<dbReference type="SUPFAM" id="SSF53448">
    <property type="entry name" value="Nucleotide-diphospho-sugar transferases"/>
    <property type="match status" value="1"/>
</dbReference>
<dbReference type="Pfam" id="PF04464">
    <property type="entry name" value="Glyphos_transf"/>
    <property type="match status" value="1"/>
</dbReference>
<protein>
    <recommendedName>
        <fullName evidence="7">Glycosyltransferase 2-like domain-containing protein</fullName>
    </recommendedName>
</protein>
<dbReference type="Gene3D" id="3.40.50.11820">
    <property type="match status" value="1"/>
</dbReference>
<keyword evidence="9" id="KW-1185">Reference proteome</keyword>
<dbReference type="SUPFAM" id="SSF53756">
    <property type="entry name" value="UDP-Glycosyltransferase/glycogen phosphorylase"/>
    <property type="match status" value="1"/>
</dbReference>
<dbReference type="InterPro" id="IPR043149">
    <property type="entry name" value="TagF_N"/>
</dbReference>
<evidence type="ECO:0000256" key="5">
    <source>
        <dbReference type="ARBA" id="ARBA00022944"/>
    </source>
</evidence>
<accession>A0ABP7K029</accession>
<name>A0ABP7K029_9ACTN</name>
<reference evidence="9" key="1">
    <citation type="journal article" date="2019" name="Int. J. Syst. Evol. Microbiol.">
        <title>The Global Catalogue of Microorganisms (GCM) 10K type strain sequencing project: providing services to taxonomists for standard genome sequencing and annotation.</title>
        <authorList>
            <consortium name="The Broad Institute Genomics Platform"/>
            <consortium name="The Broad Institute Genome Sequencing Center for Infectious Disease"/>
            <person name="Wu L."/>
            <person name="Ma J."/>
        </authorList>
    </citation>
    <scope>NUCLEOTIDE SEQUENCE [LARGE SCALE GENOMIC DNA]</scope>
    <source>
        <strain evidence="9">JCM 16578</strain>
    </source>
</reference>
<dbReference type="InterPro" id="IPR029044">
    <property type="entry name" value="Nucleotide-diphossugar_trans"/>
</dbReference>
<evidence type="ECO:0000313" key="8">
    <source>
        <dbReference type="EMBL" id="GAA3861231.1"/>
    </source>
</evidence>
<evidence type="ECO:0000256" key="6">
    <source>
        <dbReference type="ARBA" id="ARBA00023136"/>
    </source>
</evidence>
<sequence length="964" mass="110455">MSIDTPEAGAAVPDISVVVIVYNDARRLPAAVRSVLDQTLRNVEVIVVDDCSTDGSYGVAQQLALGHPGRVRASRLAENSGGCGEPRNQGLAVARGRYVMFLDSDDTLEPNACRNMLEAADRTGADLVSGLCVRVHTDSRHDKRVPWYPWLYRSTRTVESIAELPDLFVFDTLSTNKCYRREFLVENELTFPRGIHYEDLLFSAQAYLAAGRITLIPNTVYFWHVVEKSTTKSISNRRHEINNFTDRLEIHRRIDAVLDRRGLDGLKLHKDIKFLKHDLVLYLRELPFLDDDYRHRFAELARGYVQDFPEEAYAELDRVHAICAHLLMREDWENLMPAVDTLINRNKISAPLVQREGRVYWCDQYLDDPKARAVMDVTGLGHHGKPLEGMFLRNLLTGYAVRGDLVVLEGAMVNPLHTVAADADLTAELEFRARRRSLQMFRFPVRTVRHEGERITWQAVVPLSARFRPLGVVDEVWDVRMHLTADGKRTTTRLTAGRVDLENAASVPVQPRLSRLVADRLEPQVSAKGHLAFRLTQQGTAARHGRAVVDRNLQGPAARTVKGSYRMLRAVRRDLASGARKVQVYHRMLRLLPVRKGTVVFESHLGRQYSDSPRAVHEELRRRRLPVTAIWSYSGARPEGFPEDAELVRRWSWRYLRALAQAEFWIDNQGFPLRLAKRPETTYIQTWHGSALKRMGFDEPTHRVMSEQEQRSYQEALDRFDHFVVRSEHDVRTLGRAYRLPEEKMLRTGYPRNDVLVRAARDHRAPDAELRRLAERLGVRPDRRVVLYAPTFRARPDGAVRAFEFPFDVERFAERFGDRYTLLVRSHYLNRVALPPSVADRVLDVTGEPDITPLLLLADALITDYSSVMFDYALLRRPLVFYAYDWEEYSEDMRGTYFDLLQEAPGPVARTEDELFAAVSDLPAVVTQYEAQLKEFVDKYGEYDRGDAAARIVDRFFGPAGEAR</sequence>
<proteinExistence type="inferred from homology"/>
<comment type="similarity">
    <text evidence="2">Belongs to the CDP-glycerol glycerophosphotransferase family.</text>
</comment>
<dbReference type="Proteomes" id="UP001501563">
    <property type="component" value="Unassembled WGS sequence"/>
</dbReference>
<evidence type="ECO:0000259" key="7">
    <source>
        <dbReference type="Pfam" id="PF00535"/>
    </source>
</evidence>
<evidence type="ECO:0000256" key="3">
    <source>
        <dbReference type="ARBA" id="ARBA00022475"/>
    </source>
</evidence>
<dbReference type="InterPro" id="IPR001173">
    <property type="entry name" value="Glyco_trans_2-like"/>
</dbReference>
<keyword evidence="3" id="KW-1003">Cell membrane</keyword>
<dbReference type="CDD" id="cd00761">
    <property type="entry name" value="Glyco_tranf_GTA_type"/>
    <property type="match status" value="1"/>
</dbReference>
<dbReference type="PANTHER" id="PTHR37316:SF3">
    <property type="entry name" value="TEICHOIC ACID GLYCEROL-PHOSPHATE TRANSFERASE"/>
    <property type="match status" value="1"/>
</dbReference>
<keyword evidence="4" id="KW-0808">Transferase</keyword>
<keyword evidence="5" id="KW-0777">Teichoic acid biosynthesis</keyword>
<organism evidence="8 9">
    <name type="scientific">Streptomyces lannensis</name>
    <dbReference type="NCBI Taxonomy" id="766498"/>
    <lineage>
        <taxon>Bacteria</taxon>
        <taxon>Bacillati</taxon>
        <taxon>Actinomycetota</taxon>
        <taxon>Actinomycetes</taxon>
        <taxon>Kitasatosporales</taxon>
        <taxon>Streptomycetaceae</taxon>
        <taxon>Streptomyces</taxon>
    </lineage>
</organism>
<dbReference type="EMBL" id="BAAAZA010000006">
    <property type="protein sequence ID" value="GAA3861231.1"/>
    <property type="molecule type" value="Genomic_DNA"/>
</dbReference>
<dbReference type="Pfam" id="PF00535">
    <property type="entry name" value="Glycos_transf_2"/>
    <property type="match status" value="1"/>
</dbReference>
<dbReference type="Gene3D" id="3.40.50.12580">
    <property type="match status" value="1"/>
</dbReference>
<evidence type="ECO:0000256" key="2">
    <source>
        <dbReference type="ARBA" id="ARBA00010488"/>
    </source>
</evidence>
<evidence type="ECO:0000313" key="9">
    <source>
        <dbReference type="Proteomes" id="UP001501563"/>
    </source>
</evidence>
<keyword evidence="6" id="KW-0472">Membrane</keyword>